<name>A0A8K0TFA6_9PEZI</name>
<dbReference type="PANTHER" id="PTHR16469">
    <property type="entry name" value="UBIQUITIN-ASSOCIATED AND SH3 DOMAIN-CONTAINING BA-RELATED"/>
    <property type="match status" value="1"/>
</dbReference>
<dbReference type="Pfam" id="PF00300">
    <property type="entry name" value="His_Phos_1"/>
    <property type="match status" value="1"/>
</dbReference>
<dbReference type="Gene3D" id="3.40.50.1240">
    <property type="entry name" value="Phosphoglycerate mutase-like"/>
    <property type="match status" value="1"/>
</dbReference>
<reference evidence="1" key="1">
    <citation type="journal article" date="2021" name="Nat. Commun.">
        <title>Genetic determinants of endophytism in the Arabidopsis root mycobiome.</title>
        <authorList>
            <person name="Mesny F."/>
            <person name="Miyauchi S."/>
            <person name="Thiergart T."/>
            <person name="Pickel B."/>
            <person name="Atanasova L."/>
            <person name="Karlsson M."/>
            <person name="Huettel B."/>
            <person name="Barry K.W."/>
            <person name="Haridas S."/>
            <person name="Chen C."/>
            <person name="Bauer D."/>
            <person name="Andreopoulos W."/>
            <person name="Pangilinan J."/>
            <person name="LaButti K."/>
            <person name="Riley R."/>
            <person name="Lipzen A."/>
            <person name="Clum A."/>
            <person name="Drula E."/>
            <person name="Henrissat B."/>
            <person name="Kohler A."/>
            <person name="Grigoriev I.V."/>
            <person name="Martin F.M."/>
            <person name="Hacquard S."/>
        </authorList>
    </citation>
    <scope>NUCLEOTIDE SEQUENCE</scope>
    <source>
        <strain evidence="1">MPI-CAGE-AT-0016</strain>
    </source>
</reference>
<dbReference type="SMART" id="SM00855">
    <property type="entry name" value="PGAM"/>
    <property type="match status" value="1"/>
</dbReference>
<dbReference type="InterPro" id="IPR051710">
    <property type="entry name" value="Phosphatase_SH3-domain"/>
</dbReference>
<comment type="caution">
    <text evidence="1">The sequence shown here is derived from an EMBL/GenBank/DDBJ whole genome shotgun (WGS) entry which is preliminary data.</text>
</comment>
<keyword evidence="2" id="KW-1185">Reference proteome</keyword>
<dbReference type="InterPro" id="IPR013078">
    <property type="entry name" value="His_Pase_superF_clade-1"/>
</dbReference>
<organism evidence="1 2">
    <name type="scientific">Plectosphaerella cucumerina</name>
    <dbReference type="NCBI Taxonomy" id="40658"/>
    <lineage>
        <taxon>Eukaryota</taxon>
        <taxon>Fungi</taxon>
        <taxon>Dikarya</taxon>
        <taxon>Ascomycota</taxon>
        <taxon>Pezizomycotina</taxon>
        <taxon>Sordariomycetes</taxon>
        <taxon>Hypocreomycetidae</taxon>
        <taxon>Glomerellales</taxon>
        <taxon>Plectosphaerellaceae</taxon>
        <taxon>Plectosphaerella</taxon>
    </lineage>
</organism>
<dbReference type="InterPro" id="IPR029033">
    <property type="entry name" value="His_PPase_superfam"/>
</dbReference>
<accession>A0A8K0TFA6</accession>
<protein>
    <submittedName>
        <fullName evidence="1">Transcription factor tau 55 kDa subunit</fullName>
    </submittedName>
</protein>
<dbReference type="CDD" id="cd07040">
    <property type="entry name" value="HP"/>
    <property type="match status" value="1"/>
</dbReference>
<dbReference type="AlphaFoldDB" id="A0A8K0TFA6"/>
<dbReference type="EMBL" id="JAGPXD010000005">
    <property type="protein sequence ID" value="KAH7354391.1"/>
    <property type="molecule type" value="Genomic_DNA"/>
</dbReference>
<gene>
    <name evidence="1" type="ORF">B0T11DRAFT_127498</name>
</gene>
<sequence>MPLEVIYVVRHGFRSNWLVNPTTGDYKASIPSPTGISADPALTAHGVDQARELGAHLMTVEPPIDVVYSSPYYRCLQTITPFVDLKAQDIERRRLEDADAPLQGEAAVVIRPENGISEWYGSAPFEHPTPASGQVLKGMFPRYDERYRAAVIPAVKGETVDELYARLASAVGAIIDQCDAEGHRAVILCSHAAPIIALGRVLTGNVPSSVDVEDFDAFTCGLSVFRRRQASPDSGANFWKDGRGVRGGWDCTTNSDCSFLTKGEERGWRFSGDESFHKTETSSQDDAGIALGVVVEGRGKQQRPAAGFHHL</sequence>
<dbReference type="Proteomes" id="UP000813385">
    <property type="component" value="Unassembled WGS sequence"/>
</dbReference>
<evidence type="ECO:0000313" key="2">
    <source>
        <dbReference type="Proteomes" id="UP000813385"/>
    </source>
</evidence>
<evidence type="ECO:0000313" key="1">
    <source>
        <dbReference type="EMBL" id="KAH7354391.1"/>
    </source>
</evidence>
<dbReference type="PANTHER" id="PTHR16469:SF51">
    <property type="entry name" value="TRANSCRIPTION FACTOR TAU 55 KDA SUBUNIT"/>
    <property type="match status" value="1"/>
</dbReference>
<dbReference type="SUPFAM" id="SSF53254">
    <property type="entry name" value="Phosphoglycerate mutase-like"/>
    <property type="match status" value="1"/>
</dbReference>
<proteinExistence type="predicted"/>
<dbReference type="OrthoDB" id="414418at2759"/>